<feature type="coiled-coil region" evidence="1">
    <location>
        <begin position="151"/>
        <end position="178"/>
    </location>
</feature>
<keyword evidence="2" id="KW-0732">Signal</keyword>
<reference evidence="4" key="1">
    <citation type="submission" date="2020-10" db="EMBL/GenBank/DDBJ databases">
        <authorList>
            <person name="Gilroy R."/>
        </authorList>
    </citation>
    <scope>NUCLEOTIDE SEQUENCE</scope>
    <source>
        <strain evidence="4">13766</strain>
    </source>
</reference>
<dbReference type="Pfam" id="PF25989">
    <property type="entry name" value="YknX_C"/>
    <property type="match status" value="1"/>
</dbReference>
<evidence type="ECO:0000313" key="5">
    <source>
        <dbReference type="Proteomes" id="UP000824140"/>
    </source>
</evidence>
<feature type="chain" id="PRO_5039654611" evidence="2">
    <location>
        <begin position="32"/>
        <end position="371"/>
    </location>
</feature>
<evidence type="ECO:0000259" key="3">
    <source>
        <dbReference type="Pfam" id="PF25989"/>
    </source>
</evidence>
<feature type="signal peptide" evidence="2">
    <location>
        <begin position="1"/>
        <end position="31"/>
    </location>
</feature>
<organism evidence="4 5">
    <name type="scientific">Candidatus Alectryocaccomicrobium excrementavium</name>
    <dbReference type="NCBI Taxonomy" id="2840668"/>
    <lineage>
        <taxon>Bacteria</taxon>
        <taxon>Bacillati</taxon>
        <taxon>Bacillota</taxon>
        <taxon>Clostridia</taxon>
        <taxon>Candidatus Alectryocaccomicrobium</taxon>
    </lineage>
</organism>
<dbReference type="EMBL" id="DVJN01000237">
    <property type="protein sequence ID" value="HIS93822.1"/>
    <property type="molecule type" value="Genomic_DNA"/>
</dbReference>
<evidence type="ECO:0000256" key="2">
    <source>
        <dbReference type="SAM" id="SignalP"/>
    </source>
</evidence>
<dbReference type="Gene3D" id="2.40.420.20">
    <property type="match status" value="1"/>
</dbReference>
<dbReference type="Gene3D" id="1.10.287.470">
    <property type="entry name" value="Helix hairpin bin"/>
    <property type="match status" value="1"/>
</dbReference>
<evidence type="ECO:0000256" key="1">
    <source>
        <dbReference type="SAM" id="Coils"/>
    </source>
</evidence>
<dbReference type="Gene3D" id="2.40.50.100">
    <property type="match status" value="1"/>
</dbReference>
<dbReference type="PANTHER" id="PTHR30469:SF20">
    <property type="entry name" value="EFFLUX RND TRANSPORTER PERIPLASMIC ADAPTOR SUBUNIT"/>
    <property type="match status" value="1"/>
</dbReference>
<dbReference type="GO" id="GO:0015562">
    <property type="term" value="F:efflux transmembrane transporter activity"/>
    <property type="evidence" value="ECO:0007669"/>
    <property type="project" value="TreeGrafter"/>
</dbReference>
<dbReference type="GO" id="GO:1990281">
    <property type="term" value="C:efflux pump complex"/>
    <property type="evidence" value="ECO:0007669"/>
    <property type="project" value="TreeGrafter"/>
</dbReference>
<name>A0A9D1K7J9_9FIRM</name>
<comment type="caution">
    <text evidence="4">The sequence shown here is derived from an EMBL/GenBank/DDBJ whole genome shotgun (WGS) entry which is preliminary data.</text>
</comment>
<accession>A0A9D1K7J9</accession>
<feature type="domain" description="YknX-like C-terminal permuted SH3-like" evidence="3">
    <location>
        <begin position="316"/>
        <end position="367"/>
    </location>
</feature>
<gene>
    <name evidence="4" type="ORF">IAA84_12475</name>
</gene>
<reference evidence="4" key="2">
    <citation type="journal article" date="2021" name="PeerJ">
        <title>Extensive microbial diversity within the chicken gut microbiome revealed by metagenomics and culture.</title>
        <authorList>
            <person name="Gilroy R."/>
            <person name="Ravi A."/>
            <person name="Getino M."/>
            <person name="Pursley I."/>
            <person name="Horton D.L."/>
            <person name="Alikhan N.F."/>
            <person name="Baker D."/>
            <person name="Gharbi K."/>
            <person name="Hall N."/>
            <person name="Watson M."/>
            <person name="Adriaenssens E.M."/>
            <person name="Foster-Nyarko E."/>
            <person name="Jarju S."/>
            <person name="Secka A."/>
            <person name="Antonio M."/>
            <person name="Oren A."/>
            <person name="Chaudhuri R.R."/>
            <person name="La Ragione R."/>
            <person name="Hildebrand F."/>
            <person name="Pallen M.J."/>
        </authorList>
    </citation>
    <scope>NUCLEOTIDE SEQUENCE</scope>
    <source>
        <strain evidence="4">13766</strain>
    </source>
</reference>
<dbReference type="Proteomes" id="UP000824140">
    <property type="component" value="Unassembled WGS sequence"/>
</dbReference>
<keyword evidence="1" id="KW-0175">Coiled coil</keyword>
<proteinExistence type="predicted"/>
<dbReference type="PANTHER" id="PTHR30469">
    <property type="entry name" value="MULTIDRUG RESISTANCE PROTEIN MDTA"/>
    <property type="match status" value="1"/>
</dbReference>
<evidence type="ECO:0000313" key="4">
    <source>
        <dbReference type="EMBL" id="HIS93822.1"/>
    </source>
</evidence>
<sequence length="371" mass="40888">MTPKYLLAKGRRARIALAVCAACCLSFPAAAEQEVPELLEPVGVKSDTAVAYIGEISQTTVYDAAVTPYVEELYFPIDGQVLELHVVIGQQVQAGDPLVTLDQEAQEERREELLDEIDNVRREGAYADTLAEIDLQILELELEQLSYASPVDETAIALKELEIENAQLALDLERELREMELSRMTEELAALESILAEGTLYAPFDGRILFGQLIEKGSGITAYDPILYLADDTRLSITADYISSSYTDSADAIYAWIGAEQYEVTPSPIDMTEYLSQVLAGEALTTTFNFVQMDGSIQPGMYAAICLVDKYVPDALLVPTNALFRDAGSQYVYEFVDGQRVRRPVETGVSTDWLTQITEGLEEGAVVYVSD</sequence>
<dbReference type="AlphaFoldDB" id="A0A9D1K7J9"/>
<protein>
    <submittedName>
        <fullName evidence="4">Efflux RND transporter periplasmic adaptor subunit</fullName>
    </submittedName>
</protein>
<dbReference type="InterPro" id="IPR058637">
    <property type="entry name" value="YknX-like_C"/>
</dbReference>